<proteinExistence type="predicted"/>
<name>A0ABX1RS23_9PSEU</name>
<organism evidence="1 2">
    <name type="scientific">Pseudonocardia xinjiangensis</name>
    <dbReference type="NCBI Taxonomy" id="75289"/>
    <lineage>
        <taxon>Bacteria</taxon>
        <taxon>Bacillati</taxon>
        <taxon>Actinomycetota</taxon>
        <taxon>Actinomycetes</taxon>
        <taxon>Pseudonocardiales</taxon>
        <taxon>Pseudonocardiaceae</taxon>
        <taxon>Pseudonocardia</taxon>
    </lineage>
</organism>
<accession>A0ABX1RS23</accession>
<reference evidence="1 2" key="1">
    <citation type="submission" date="2020-04" db="EMBL/GenBank/DDBJ databases">
        <authorList>
            <person name="Klaysubun C."/>
            <person name="Duangmal K."/>
            <person name="Lipun K."/>
        </authorList>
    </citation>
    <scope>NUCLEOTIDE SEQUENCE [LARGE SCALE GENOMIC DNA]</scope>
    <source>
        <strain evidence="1 2">JCM 11839</strain>
    </source>
</reference>
<comment type="caution">
    <text evidence="1">The sequence shown here is derived from an EMBL/GenBank/DDBJ whole genome shotgun (WGS) entry which is preliminary data.</text>
</comment>
<dbReference type="Proteomes" id="UP001296706">
    <property type="component" value="Unassembled WGS sequence"/>
</dbReference>
<dbReference type="EMBL" id="JAAXKY010000292">
    <property type="protein sequence ID" value="NMH82689.1"/>
    <property type="molecule type" value="Genomic_DNA"/>
</dbReference>
<evidence type="ECO:0000313" key="1">
    <source>
        <dbReference type="EMBL" id="NMH82689.1"/>
    </source>
</evidence>
<protein>
    <submittedName>
        <fullName evidence="1">Uncharacterized protein</fullName>
    </submittedName>
</protein>
<sequence length="65" mass="7349">MIWSISPGNGVRPSIPILRIVAESPGECLALMVVAELRRLRPRADHADLRRPVEKDDLIRLILRP</sequence>
<keyword evidence="2" id="KW-1185">Reference proteome</keyword>
<dbReference type="RefSeq" id="WP_169400668.1">
    <property type="nucleotide sequence ID" value="NZ_BAAAJH010000010.1"/>
</dbReference>
<evidence type="ECO:0000313" key="2">
    <source>
        <dbReference type="Proteomes" id="UP001296706"/>
    </source>
</evidence>
<gene>
    <name evidence="1" type="ORF">HF577_37105</name>
</gene>